<organism evidence="6 7">
    <name type="scientific">Hymenochirus boettgeri</name>
    <name type="common">Congo dwarf clawed frog</name>
    <dbReference type="NCBI Taxonomy" id="247094"/>
    <lineage>
        <taxon>Eukaryota</taxon>
        <taxon>Metazoa</taxon>
        <taxon>Chordata</taxon>
        <taxon>Craniata</taxon>
        <taxon>Vertebrata</taxon>
        <taxon>Euteleostomi</taxon>
        <taxon>Amphibia</taxon>
        <taxon>Batrachia</taxon>
        <taxon>Anura</taxon>
        <taxon>Pipoidea</taxon>
        <taxon>Pipidae</taxon>
        <taxon>Pipinae</taxon>
        <taxon>Hymenochirus</taxon>
    </lineage>
</organism>
<keyword evidence="7" id="KW-1185">Reference proteome</keyword>
<dbReference type="GO" id="GO:0003723">
    <property type="term" value="F:RNA binding"/>
    <property type="evidence" value="ECO:0007669"/>
    <property type="project" value="UniProtKB-UniRule"/>
</dbReference>
<keyword evidence="1 3" id="KW-0694">RNA-binding</keyword>
<evidence type="ECO:0000256" key="3">
    <source>
        <dbReference type="PROSITE-ProRule" id="PRU00332"/>
    </source>
</evidence>
<dbReference type="InterPro" id="IPR045180">
    <property type="entry name" value="La_dom_prot"/>
</dbReference>
<feature type="compositionally biased region" description="Low complexity" evidence="4">
    <location>
        <begin position="706"/>
        <end position="721"/>
    </location>
</feature>
<evidence type="ECO:0000259" key="5">
    <source>
        <dbReference type="PROSITE" id="PS50961"/>
    </source>
</evidence>
<feature type="compositionally biased region" description="Low complexity" evidence="4">
    <location>
        <begin position="642"/>
        <end position="651"/>
    </location>
</feature>
<dbReference type="OrthoDB" id="340227at2759"/>
<dbReference type="InterPro" id="IPR006630">
    <property type="entry name" value="La_HTH"/>
</dbReference>
<protein>
    <recommendedName>
        <fullName evidence="5">HTH La-type RNA-binding domain-containing protein</fullName>
    </recommendedName>
</protein>
<feature type="compositionally biased region" description="Basic and acidic residues" evidence="4">
    <location>
        <begin position="180"/>
        <end position="194"/>
    </location>
</feature>
<feature type="region of interest" description="Disordered" evidence="4">
    <location>
        <begin position="672"/>
        <end position="691"/>
    </location>
</feature>
<dbReference type="SUPFAM" id="SSF46785">
    <property type="entry name" value="Winged helix' DNA-binding domain"/>
    <property type="match status" value="1"/>
</dbReference>
<feature type="region of interest" description="Disordered" evidence="4">
    <location>
        <begin position="180"/>
        <end position="207"/>
    </location>
</feature>
<accession>A0A8T2KBY9</accession>
<dbReference type="FunFam" id="1.10.10.10:FF:000131">
    <property type="entry name" value="la-related protein 1B isoform X2"/>
    <property type="match status" value="1"/>
</dbReference>
<dbReference type="GO" id="GO:0010494">
    <property type="term" value="C:cytoplasmic stress granule"/>
    <property type="evidence" value="ECO:0007669"/>
    <property type="project" value="TreeGrafter"/>
</dbReference>
<feature type="domain" description="HTH La-type RNA-binding" evidence="5">
    <location>
        <begin position="290"/>
        <end position="380"/>
    </location>
</feature>
<feature type="region of interest" description="Disordered" evidence="4">
    <location>
        <begin position="702"/>
        <end position="726"/>
    </location>
</feature>
<dbReference type="PANTHER" id="PTHR22792:SF50">
    <property type="entry name" value="LA-RELATED PROTEIN 1B"/>
    <property type="match status" value="1"/>
</dbReference>
<reference evidence="6" key="1">
    <citation type="thesis" date="2020" institute="ProQuest LLC" country="789 East Eisenhower Parkway, Ann Arbor, MI, USA">
        <title>Comparative Genomics and Chromosome Evolution.</title>
        <authorList>
            <person name="Mudd A.B."/>
        </authorList>
    </citation>
    <scope>NUCLEOTIDE SEQUENCE</scope>
    <source>
        <strain evidence="6">Female2</strain>
        <tissue evidence="6">Blood</tissue>
    </source>
</reference>
<dbReference type="PROSITE" id="PS50961">
    <property type="entry name" value="HTH_LA"/>
    <property type="match status" value="1"/>
</dbReference>
<dbReference type="InterPro" id="IPR036390">
    <property type="entry name" value="WH_DNA-bd_sf"/>
</dbReference>
<dbReference type="Pfam" id="PF21071">
    <property type="entry name" value="LARP1_HEAT"/>
    <property type="match status" value="1"/>
</dbReference>
<gene>
    <name evidence="6" type="ORF">GDO86_000496</name>
</gene>
<proteinExistence type="inferred from homology"/>
<feature type="region of interest" description="Disordered" evidence="4">
    <location>
        <begin position="623"/>
        <end position="659"/>
    </location>
</feature>
<dbReference type="InterPro" id="IPR036388">
    <property type="entry name" value="WH-like_DNA-bd_sf"/>
</dbReference>
<dbReference type="Proteomes" id="UP000812440">
    <property type="component" value="Chromosome 1"/>
</dbReference>
<feature type="region of interest" description="Disordered" evidence="4">
    <location>
        <begin position="1"/>
        <end position="33"/>
    </location>
</feature>
<evidence type="ECO:0000256" key="4">
    <source>
        <dbReference type="SAM" id="MobiDB-lite"/>
    </source>
</evidence>
<dbReference type="GO" id="GO:0005829">
    <property type="term" value="C:cytosol"/>
    <property type="evidence" value="ECO:0007669"/>
    <property type="project" value="TreeGrafter"/>
</dbReference>
<dbReference type="EMBL" id="JAACNH010000001">
    <property type="protein sequence ID" value="KAG8453892.1"/>
    <property type="molecule type" value="Genomic_DNA"/>
</dbReference>
<evidence type="ECO:0000256" key="1">
    <source>
        <dbReference type="ARBA" id="ARBA00022884"/>
    </source>
</evidence>
<evidence type="ECO:0000256" key="2">
    <source>
        <dbReference type="ARBA" id="ARBA00061352"/>
    </source>
</evidence>
<sequence length="770" mass="88794">MSDGQDHTMSFMVKRHQGPDEQNSNLEKAQRDCSCPKPCMATDVLHTRVTPWTNRKPNVATTNIWNVHAQGQPTSTKVLKAGKPASRKASDFSDITNWPTPSELANHGCQKVLITQPHTKSIGKPDKKRDEERELNGVNETKENCFMENNFDNLKLCDKVETSTEKKKFTKQKWIPLLLEDKKTDKQRKPETQRSARSQSEFNRTPNNKQKYCTRVWHSDRKNELEEISCVRSDGGNLREGSRGRGRGKGYGKVHNSYGDKEYRMDTYPTENKKTMVYYYDDGTGMQIYPVEDKILKEYLKHQIEYYFSSENLEKDFFLRRKMDLQGYLPISLIASFHRVQSLTTDVKLICEALKDSTEVEILDQKIRKKVNPEKWPIPGVLSCQLARTDFSKFVNCPEFIPRSKLDSCSGSVPNSPRKGSFFFPDGSNISNLQTMAKVLSSSMPELDSEPWIEVKRRRRTSPAKPKEVEILTPIKKETQSSNEPEQEELDFMFDEELQHMQGRKNNFTNWSDEDSDYEIDDKDLNKIIIVTQTPPHLKKHPAGDRTGNHVSRAKITSELAKAINDGLYYYEQDLWMDEGKKDFVVAKQEIEDFRKLKLISKEEFDHLAPEHQDEYNLEESPLDIPTFQPGLPESPKSCPVRTPKTPRTPRLQNPNKTPRFYPVVKEAISVDVQSPRKRKTRHSTNPPQEYHVGWVMDSKEHCPQTSSASSSNASPTESAPLAGTYSCTPHSLPKFHHPSHELLKENGFKQQVYHKYRKRCFNGKAFFIM</sequence>
<dbReference type="Gene3D" id="1.10.10.10">
    <property type="entry name" value="Winged helix-like DNA-binding domain superfamily/Winged helix DNA-binding domain"/>
    <property type="match status" value="1"/>
</dbReference>
<comment type="similarity">
    <text evidence="2">Belongs to the LARP family.</text>
</comment>
<dbReference type="PANTHER" id="PTHR22792">
    <property type="entry name" value="LUPUS LA PROTEIN-RELATED"/>
    <property type="match status" value="1"/>
</dbReference>
<evidence type="ECO:0000313" key="7">
    <source>
        <dbReference type="Proteomes" id="UP000812440"/>
    </source>
</evidence>
<comment type="caution">
    <text evidence="6">The sequence shown here is derived from an EMBL/GenBank/DDBJ whole genome shotgun (WGS) entry which is preliminary data.</text>
</comment>
<name>A0A8T2KBY9_9PIPI</name>
<evidence type="ECO:0000313" key="6">
    <source>
        <dbReference type="EMBL" id="KAG8453892.1"/>
    </source>
</evidence>
<feature type="region of interest" description="Disordered" evidence="4">
    <location>
        <begin position="235"/>
        <end position="255"/>
    </location>
</feature>
<dbReference type="SMART" id="SM00715">
    <property type="entry name" value="LA"/>
    <property type="match status" value="1"/>
</dbReference>
<dbReference type="GO" id="GO:0045727">
    <property type="term" value="P:positive regulation of translation"/>
    <property type="evidence" value="ECO:0007669"/>
    <property type="project" value="TreeGrafter"/>
</dbReference>
<dbReference type="AlphaFoldDB" id="A0A8T2KBY9"/>
<dbReference type="Pfam" id="PF05383">
    <property type="entry name" value="La"/>
    <property type="match status" value="1"/>
</dbReference>
<dbReference type="InterPro" id="IPR006607">
    <property type="entry name" value="DM15"/>
</dbReference>
<feature type="compositionally biased region" description="Polar residues" evidence="4">
    <location>
        <begin position="195"/>
        <end position="207"/>
    </location>
</feature>